<evidence type="ECO:0000313" key="1">
    <source>
        <dbReference type="EMBL" id="OQD43488.1"/>
    </source>
</evidence>
<dbReference type="Gene3D" id="3.40.630.30">
    <property type="match status" value="1"/>
</dbReference>
<evidence type="ECO:0000313" key="2">
    <source>
        <dbReference type="Proteomes" id="UP000191680"/>
    </source>
</evidence>
<comment type="caution">
    <text evidence="1">The sequence shown here is derived from an EMBL/GenBank/DDBJ whole genome shotgun (WGS) entry which is preliminary data.</text>
</comment>
<dbReference type="EMBL" id="MTBC01000003">
    <property type="protein sequence ID" value="OQD43488.1"/>
    <property type="molecule type" value="Genomic_DNA"/>
</dbReference>
<dbReference type="OrthoDB" id="7585366at2"/>
<dbReference type="RefSeq" id="WP_010518933.1">
    <property type="nucleotide sequence ID" value="NZ_AFOE01000032.1"/>
</dbReference>
<dbReference type="Proteomes" id="UP000191680">
    <property type="component" value="Unassembled WGS sequence"/>
</dbReference>
<dbReference type="SUPFAM" id="SSF55729">
    <property type="entry name" value="Acyl-CoA N-acyltransferases (Nat)"/>
    <property type="match status" value="1"/>
</dbReference>
<protein>
    <submittedName>
        <fullName evidence="1">N-acetyltransferase</fullName>
    </submittedName>
</protein>
<keyword evidence="2" id="KW-1185">Reference proteome</keyword>
<gene>
    <name evidence="1" type="ORF">BUL40_06560</name>
</gene>
<proteinExistence type="predicted"/>
<name>A0A1V6LTL7_9FLAO</name>
<accession>A0A1V6LTL7</accession>
<organism evidence="1 2">
    <name type="scientific">Croceivirga radicis</name>
    <dbReference type="NCBI Taxonomy" id="1929488"/>
    <lineage>
        <taxon>Bacteria</taxon>
        <taxon>Pseudomonadati</taxon>
        <taxon>Bacteroidota</taxon>
        <taxon>Flavobacteriia</taxon>
        <taxon>Flavobacteriales</taxon>
        <taxon>Flavobacteriaceae</taxon>
        <taxon>Croceivirga</taxon>
    </lineage>
</organism>
<dbReference type="InterPro" id="IPR016181">
    <property type="entry name" value="Acyl_CoA_acyltransferase"/>
</dbReference>
<keyword evidence="1" id="KW-0808">Transferase</keyword>
<dbReference type="AlphaFoldDB" id="A0A1V6LTL7"/>
<dbReference type="GO" id="GO:0016740">
    <property type="term" value="F:transferase activity"/>
    <property type="evidence" value="ECO:0007669"/>
    <property type="project" value="UniProtKB-KW"/>
</dbReference>
<sequence>MRINTFDAYSRLSPLQINRLVNFLFSNQDCNKLSKNSLRKAILYAAKERPGFGGYIFCLEEKDTTIGALVINRTGMEDYIPENMLVTMVVAKDFKNQGWEDKLLDYAISYCKGDIGVYIKEPKTTQTFREHGFEHNNLEMRLKQ</sequence>
<reference evidence="1 2" key="1">
    <citation type="submission" date="2016-12" db="EMBL/GenBank/DDBJ databases">
        <authorList>
            <person name="Song W.-J."/>
            <person name="Kurnit D.M."/>
        </authorList>
    </citation>
    <scope>NUCLEOTIDE SEQUENCE [LARGE SCALE GENOMIC DNA]</scope>
    <source>
        <strain evidence="1 2">HSG9</strain>
    </source>
</reference>